<feature type="region of interest" description="Disordered" evidence="6">
    <location>
        <begin position="1260"/>
        <end position="1283"/>
    </location>
</feature>
<gene>
    <name evidence="9" type="ORF">P7G31_09940</name>
</gene>
<feature type="region of interest" description="Disordered" evidence="6">
    <location>
        <begin position="880"/>
        <end position="943"/>
    </location>
</feature>
<dbReference type="InterPro" id="IPR036977">
    <property type="entry name" value="DNA_primase_Znf_CHC2"/>
</dbReference>
<feature type="domain" description="N-terminal" evidence="7">
    <location>
        <begin position="971"/>
        <end position="1066"/>
    </location>
</feature>
<dbReference type="GO" id="GO:0006260">
    <property type="term" value="P:DNA replication"/>
    <property type="evidence" value="ECO:0007669"/>
    <property type="project" value="InterPro"/>
</dbReference>
<feature type="domain" description="Phage-Barnase-EndoU-ColicinE5/D-RelE like nuclease 4" evidence="8">
    <location>
        <begin position="426"/>
        <end position="598"/>
    </location>
</feature>
<dbReference type="Pfam" id="PF08401">
    <property type="entry name" value="ArdcN"/>
    <property type="match status" value="1"/>
</dbReference>
<keyword evidence="3" id="KW-0732">Signal</keyword>
<dbReference type="RefSeq" id="WP_311982315.1">
    <property type="nucleotide sequence ID" value="NZ_JARQAG010000020.1"/>
</dbReference>
<evidence type="ECO:0000259" key="7">
    <source>
        <dbReference type="Pfam" id="PF08401"/>
    </source>
</evidence>
<dbReference type="SUPFAM" id="SSF57783">
    <property type="entry name" value="Zinc beta-ribbon"/>
    <property type="match status" value="1"/>
</dbReference>
<dbReference type="Gene3D" id="3.40.1360.10">
    <property type="match status" value="1"/>
</dbReference>
<feature type="coiled-coil region" evidence="5">
    <location>
        <begin position="1205"/>
        <end position="1232"/>
    </location>
</feature>
<evidence type="ECO:0000256" key="4">
    <source>
        <dbReference type="ARBA" id="ARBA00022837"/>
    </source>
</evidence>
<evidence type="ECO:0000259" key="8">
    <source>
        <dbReference type="Pfam" id="PF18813"/>
    </source>
</evidence>
<dbReference type="GO" id="GO:0003697">
    <property type="term" value="F:single-stranded DNA binding"/>
    <property type="evidence" value="ECO:0007669"/>
    <property type="project" value="InterPro"/>
</dbReference>
<keyword evidence="4" id="KW-0106">Calcium</keyword>
<dbReference type="InterPro" id="IPR059100">
    <property type="entry name" value="TSP3_bac"/>
</dbReference>
<dbReference type="Gene3D" id="1.10.10.2910">
    <property type="match status" value="1"/>
</dbReference>
<feature type="compositionally biased region" description="Basic and acidic residues" evidence="6">
    <location>
        <begin position="880"/>
        <end position="889"/>
    </location>
</feature>
<sequence length="1283" mass="147226">MAKIEELKQLSILGVAESLGMELDRTGSHTYSWKEHDSFVINTRDNYFNWFSRSKGGDVFSMVQLIREEQTGQPISFKEAKHFLEEGNFEAVDLEKEVVREPFSYYLQPYETDFSEARQYLKQERQLSEETIDFFLEKGVLSQATKKSGDIFEPVIVFKSLDRQNEVVGASLQGIRENKELYSRGRLKQIMRASDGMTGMHVDIGYPKRLVFAEAPIDLMSYYELHKDSLQDVRLVAMDGLKESTVSRHVADLLFDMGDITQEVEVANYPTFLAHTSQVTNFLKDEKYIDLITLAVDNDQAGKTFVDRLESKKINLVMDLPPLSEGADKIDWNDYLKREKEKALNRSQELSNNIGGELFNRNSGYLEGKPSRTAPQPEELIQTQPDFPTNVHLHSNIERSVESSHSPRMRPIVDRDVRYLNRYAEDIQNSARWYKNEIANSKVTYFYQDQEDVKMLQVNFEKRHWMHLTGMAPVYAEHVISLSETFIDDIASGRGTYPNLTISNDFKDKIKLLPLLPEIFETDSFVFDDLTSVEKMGRLDVQKAIRLDDKDIMLAFRTDEESSFPATLLKPNTTLNIELDSLNQEKVILGVFIEKDNILRTLSVNNNFVKDDGKQMFEAVKQLQNREKGVKEMSTSSSEVDLDERIQKFQLRYSNSYPKEIVTSFVNFMKEGVEDEDIFILQQIFDNYDEKPTVNQFEKNIPDLFEEFKKIDLLFTTVTHADIPDNVYSYQAILELLSSLESHAEEGYIWTDESYFENQFQNPELLSNITTDYFESSNFDDLLQNKSVHVTMGDTTFMINSVDPKYNIYSMEELVKTISEELNSKSPDIVLHKLEELNHDFLATKEIINSKLSDLIKEHGEIKMSNNEEYSEAINIAVAQREEQERDSDGDGIPDEVERNLETNPYSADSDGDGKSDHEEVSFGSNPLQAEQSQPESKIPSEVSKTVSEMIQEKDSKGLSQLLKEGVKDYFKSDVYKEYLTALSKFHHYSPRNIQLILAQNPNASYVASFKKWKEDFDRSVNKGEKSMSIFAPVTVKQKDPATGKVLLDKEGKEKTKTFFKLVPVFDFSQTDGKELAKPIYDLEGTYQDYGNLYKSAKKVSEANGVAVEFADDLNGAHGTYSRQTNSISILKGMSEQQTLKTLFHEMAHSELHTLDKMIEQPLSRSTKELQAESVAFVVASHYGMDTSEYSFGYLATWSQDKEGLTDLEGQIKIVQKEADNLITKIDSLLEKYQSKEITKDGFQEKLARIKNKETKKLVKIEEKEQARETSKKESKSDNEMSL</sequence>
<reference evidence="9" key="1">
    <citation type="submission" date="2023-03" db="EMBL/GenBank/DDBJ databases">
        <authorList>
            <person name="Shen W."/>
            <person name="Cai J."/>
        </authorList>
    </citation>
    <scope>NUCLEOTIDE SEQUENCE</scope>
    <source>
        <strain evidence="9">P82-2</strain>
    </source>
</reference>
<accession>A0AAE4HZA3</accession>
<comment type="caution">
    <text evidence="9">The sequence shown here is derived from an EMBL/GenBank/DDBJ whole genome shotgun (WGS) entry which is preliminary data.</text>
</comment>
<evidence type="ECO:0000256" key="5">
    <source>
        <dbReference type="SAM" id="Coils"/>
    </source>
</evidence>
<dbReference type="EMBL" id="JARQAG010000020">
    <property type="protein sequence ID" value="MDT2732536.1"/>
    <property type="molecule type" value="Genomic_DNA"/>
</dbReference>
<dbReference type="InterPro" id="IPR041420">
    <property type="entry name" value="PBECR4"/>
</dbReference>
<evidence type="ECO:0000256" key="1">
    <source>
        <dbReference type="ARBA" id="ARBA00004613"/>
    </source>
</evidence>
<keyword evidence="5" id="KW-0175">Coiled coil</keyword>
<feature type="compositionally biased region" description="Polar residues" evidence="6">
    <location>
        <begin position="923"/>
        <end position="936"/>
    </location>
</feature>
<dbReference type="Pfam" id="PF18884">
    <property type="entry name" value="TSP3_bac"/>
    <property type="match status" value="2"/>
</dbReference>
<evidence type="ECO:0000313" key="10">
    <source>
        <dbReference type="Proteomes" id="UP001180515"/>
    </source>
</evidence>
<proteinExistence type="predicted"/>
<feature type="compositionally biased region" description="Basic and acidic residues" evidence="6">
    <location>
        <begin position="912"/>
        <end position="921"/>
    </location>
</feature>
<dbReference type="InterPro" id="IPR013610">
    <property type="entry name" value="ArdC_N"/>
</dbReference>
<dbReference type="Pfam" id="PF18813">
    <property type="entry name" value="PBECR4"/>
    <property type="match status" value="1"/>
</dbReference>
<evidence type="ECO:0000256" key="3">
    <source>
        <dbReference type="ARBA" id="ARBA00022729"/>
    </source>
</evidence>
<keyword evidence="2" id="KW-0964">Secreted</keyword>
<dbReference type="Proteomes" id="UP001180515">
    <property type="component" value="Unassembled WGS sequence"/>
</dbReference>
<dbReference type="GO" id="GO:0008270">
    <property type="term" value="F:zinc ion binding"/>
    <property type="evidence" value="ECO:0007669"/>
    <property type="project" value="InterPro"/>
</dbReference>
<dbReference type="Gene3D" id="3.90.580.10">
    <property type="entry name" value="Zinc finger, CHC2-type domain"/>
    <property type="match status" value="1"/>
</dbReference>
<comment type="subcellular location">
    <subcellularLocation>
        <location evidence="1">Secreted</location>
    </subcellularLocation>
</comment>
<evidence type="ECO:0000313" key="9">
    <source>
        <dbReference type="EMBL" id="MDT2732536.1"/>
    </source>
</evidence>
<protein>
    <submittedName>
        <fullName evidence="9">PBECR4 domain-containing protein</fullName>
    </submittedName>
</protein>
<evidence type="ECO:0000256" key="2">
    <source>
        <dbReference type="ARBA" id="ARBA00022525"/>
    </source>
</evidence>
<name>A0AAE4HZA3_9STRE</name>
<organism evidence="9 10">
    <name type="scientific">Streptococcus parauberis</name>
    <dbReference type="NCBI Taxonomy" id="1348"/>
    <lineage>
        <taxon>Bacteria</taxon>
        <taxon>Bacillati</taxon>
        <taxon>Bacillota</taxon>
        <taxon>Bacilli</taxon>
        <taxon>Lactobacillales</taxon>
        <taxon>Streptococcaceae</taxon>
        <taxon>Streptococcus</taxon>
    </lineage>
</organism>
<evidence type="ECO:0000256" key="6">
    <source>
        <dbReference type="SAM" id="MobiDB-lite"/>
    </source>
</evidence>